<comment type="caution">
    <text evidence="9">The sequence shown here is derived from an EMBL/GenBank/DDBJ whole genome shotgun (WGS) entry which is preliminary data.</text>
</comment>
<dbReference type="SUPFAM" id="SSF56645">
    <property type="entry name" value="Acyl-CoA dehydrogenase NM domain-like"/>
    <property type="match status" value="1"/>
</dbReference>
<dbReference type="InterPro" id="IPR009100">
    <property type="entry name" value="AcylCoA_DH/oxidase_NM_dom_sf"/>
</dbReference>
<evidence type="ECO:0000256" key="1">
    <source>
        <dbReference type="ARBA" id="ARBA00001974"/>
    </source>
</evidence>
<evidence type="ECO:0000259" key="7">
    <source>
        <dbReference type="Pfam" id="PF02770"/>
    </source>
</evidence>
<evidence type="ECO:0000313" key="10">
    <source>
        <dbReference type="Proteomes" id="UP001501470"/>
    </source>
</evidence>
<feature type="domain" description="Acyl-CoA dehydrogenase/oxidase C-terminal" evidence="6">
    <location>
        <begin position="231"/>
        <end position="374"/>
    </location>
</feature>
<dbReference type="Gene3D" id="1.10.540.10">
    <property type="entry name" value="Acyl-CoA dehydrogenase/oxidase, N-terminal domain"/>
    <property type="match status" value="1"/>
</dbReference>
<dbReference type="PANTHER" id="PTHR43292">
    <property type="entry name" value="ACYL-COA DEHYDROGENASE"/>
    <property type="match status" value="1"/>
</dbReference>
<dbReference type="InterPro" id="IPR009075">
    <property type="entry name" value="AcylCo_DH/oxidase_C"/>
</dbReference>
<dbReference type="InterPro" id="IPR052161">
    <property type="entry name" value="Mycobact_Acyl-CoA_DH"/>
</dbReference>
<dbReference type="RefSeq" id="WP_344509553.1">
    <property type="nucleotide sequence ID" value="NZ_BAAAQD010000022.1"/>
</dbReference>
<evidence type="ECO:0000256" key="4">
    <source>
        <dbReference type="ARBA" id="ARBA00022827"/>
    </source>
</evidence>
<dbReference type="Gene3D" id="1.20.140.10">
    <property type="entry name" value="Butyryl-CoA Dehydrogenase, subunit A, domain 3"/>
    <property type="match status" value="2"/>
</dbReference>
<dbReference type="InterPro" id="IPR037069">
    <property type="entry name" value="AcylCoA_DH/ox_N_sf"/>
</dbReference>
<keyword evidence="10" id="KW-1185">Reference proteome</keyword>
<dbReference type="SUPFAM" id="SSF47203">
    <property type="entry name" value="Acyl-CoA dehydrogenase C-terminal domain-like"/>
    <property type="match status" value="2"/>
</dbReference>
<evidence type="ECO:0000256" key="2">
    <source>
        <dbReference type="ARBA" id="ARBA00009347"/>
    </source>
</evidence>
<gene>
    <name evidence="9" type="ORF">GCM10009827_085400</name>
</gene>
<dbReference type="InterPro" id="IPR013786">
    <property type="entry name" value="AcylCoA_DH/ox_N"/>
</dbReference>
<comment type="cofactor">
    <cofactor evidence="1">
        <name>FAD</name>
        <dbReference type="ChEBI" id="CHEBI:57692"/>
    </cofactor>
</comment>
<dbReference type="EMBL" id="BAAAQD010000022">
    <property type="protein sequence ID" value="GAA1551712.1"/>
    <property type="molecule type" value="Genomic_DNA"/>
</dbReference>
<dbReference type="PANTHER" id="PTHR43292:SF4">
    <property type="entry name" value="ACYL-COA DEHYDROGENASE FADE34"/>
    <property type="match status" value="1"/>
</dbReference>
<feature type="domain" description="Acyl-CoA dehydrogenase/oxidase N-terminal" evidence="8">
    <location>
        <begin position="36"/>
        <end position="122"/>
    </location>
</feature>
<dbReference type="Pfam" id="PF02771">
    <property type="entry name" value="Acyl-CoA_dh_N"/>
    <property type="match status" value="1"/>
</dbReference>
<evidence type="ECO:0000256" key="5">
    <source>
        <dbReference type="ARBA" id="ARBA00023002"/>
    </source>
</evidence>
<feature type="domain" description="Acyl-CoA dehydrogenase/oxidase C-terminal" evidence="6">
    <location>
        <begin position="579"/>
        <end position="701"/>
    </location>
</feature>
<dbReference type="Proteomes" id="UP001501470">
    <property type="component" value="Unassembled WGS sequence"/>
</dbReference>
<dbReference type="InterPro" id="IPR046373">
    <property type="entry name" value="Acyl-CoA_Oxase/DH_mid-dom_sf"/>
</dbReference>
<evidence type="ECO:0008006" key="11">
    <source>
        <dbReference type="Google" id="ProtNLM"/>
    </source>
</evidence>
<dbReference type="InterPro" id="IPR036250">
    <property type="entry name" value="AcylCo_DH-like_C"/>
</dbReference>
<evidence type="ECO:0000313" key="9">
    <source>
        <dbReference type="EMBL" id="GAA1551712.1"/>
    </source>
</evidence>
<reference evidence="9 10" key="1">
    <citation type="journal article" date="2019" name="Int. J. Syst. Evol. Microbiol.">
        <title>The Global Catalogue of Microorganisms (GCM) 10K type strain sequencing project: providing services to taxonomists for standard genome sequencing and annotation.</title>
        <authorList>
            <consortium name="The Broad Institute Genomics Platform"/>
            <consortium name="The Broad Institute Genome Sequencing Center for Infectious Disease"/>
            <person name="Wu L."/>
            <person name="Ma J."/>
        </authorList>
    </citation>
    <scope>NUCLEOTIDE SEQUENCE [LARGE SCALE GENOMIC DNA]</scope>
    <source>
        <strain evidence="9 10">JCM 15933</strain>
    </source>
</reference>
<evidence type="ECO:0000259" key="6">
    <source>
        <dbReference type="Pfam" id="PF00441"/>
    </source>
</evidence>
<organism evidence="9 10">
    <name type="scientific">Dactylosporangium maewongense</name>
    <dbReference type="NCBI Taxonomy" id="634393"/>
    <lineage>
        <taxon>Bacteria</taxon>
        <taxon>Bacillati</taxon>
        <taxon>Actinomycetota</taxon>
        <taxon>Actinomycetes</taxon>
        <taxon>Micromonosporales</taxon>
        <taxon>Micromonosporaceae</taxon>
        <taxon>Dactylosporangium</taxon>
    </lineage>
</organism>
<accession>A0ABN2C2Q8</accession>
<keyword evidence="4" id="KW-0274">FAD</keyword>
<keyword evidence="3" id="KW-0285">Flavoprotein</keyword>
<dbReference type="Pfam" id="PF02770">
    <property type="entry name" value="Acyl-CoA_dh_M"/>
    <property type="match status" value="1"/>
</dbReference>
<sequence>MDFDVPQETADFAAEVERVLRSPETARLLHDVHARADGMDGDVRPLYRHLGAAGILAPSWPVEYGGRGLDYTATVTLLEQLVAHGIPQNLYCISVQNVGSLILASGDERQRKTLLPAMASAETTACILFTEPTNGSDLAALQTTAVRDGDGWVINGRKTYNLKSAYADFALIAVRTDPQSSQYEGITLFLVPLDAPGVVIRPIPSLANEQFHDIWFTDVRVGDDAVFGKPGAGWSLITQMFAAERTGLDYYARGRHWLNMIAERLDADGRRPGDVTRVGLAKHRTRLAASKLLSCQVMQNLQDGNADIAESSFAKWHCSETGQRIAWWALDALGPDVLVPGPGAGDRILEAALRESPGVTISGGASEVMIDILSSARVYDAGGAAAPAPGPALDPVQERLREAVDAVLTRTGDLSEQLGTIGVPALSAPASLGGAALGLGADIVINDRLGHALQPLACYRDTAFALDLLDGADVPADIPADILSGLLDGTSHGVVIGARGPSGVRVKGDGTLWGESEPLPRGTAGLCVVRTDEGWHLVLPDPATCLVDAFEHFGTPATRIRFDGAPAEPLPITEERWRRALDAARLRQAALLLGVADRILEVARAHVNTRVQSGRPLVERQTVAHRLATLVGEGDGWRLVLHRAAWQFDRDEDASAASVLAALAEHAQLASRTALQLHGVRGMLAHSTTATAYRQVSVESTRLGSPADLWLAAAA</sequence>
<dbReference type="Pfam" id="PF00441">
    <property type="entry name" value="Acyl-CoA_dh_1"/>
    <property type="match status" value="2"/>
</dbReference>
<protein>
    <recommendedName>
        <fullName evidence="11">Acyl-CoA dehydrogenase</fullName>
    </recommendedName>
</protein>
<comment type="similarity">
    <text evidence="2">Belongs to the acyl-CoA dehydrogenase family.</text>
</comment>
<dbReference type="Gene3D" id="2.40.110.10">
    <property type="entry name" value="Butyryl-CoA Dehydrogenase, subunit A, domain 2"/>
    <property type="match status" value="1"/>
</dbReference>
<keyword evidence="5" id="KW-0560">Oxidoreductase</keyword>
<feature type="domain" description="Acyl-CoA oxidase/dehydrogenase middle" evidence="7">
    <location>
        <begin position="126"/>
        <end position="219"/>
    </location>
</feature>
<dbReference type="InterPro" id="IPR006091">
    <property type="entry name" value="Acyl-CoA_Oxase/DH_mid-dom"/>
</dbReference>
<name>A0ABN2C2Q8_9ACTN</name>
<evidence type="ECO:0000259" key="8">
    <source>
        <dbReference type="Pfam" id="PF02771"/>
    </source>
</evidence>
<proteinExistence type="inferred from homology"/>
<evidence type="ECO:0000256" key="3">
    <source>
        <dbReference type="ARBA" id="ARBA00022630"/>
    </source>
</evidence>